<dbReference type="PRINTS" id="PR00344">
    <property type="entry name" value="BCTRLSENSOR"/>
</dbReference>
<keyword evidence="4" id="KW-0808">Transferase</keyword>
<keyword evidence="9" id="KW-0812">Transmembrane</keyword>
<keyword evidence="7" id="KW-0067">ATP-binding</keyword>
<organism evidence="11 12">
    <name type="scientific">Candidatus Parabacteroides intestinigallinarum</name>
    <dbReference type="NCBI Taxonomy" id="2838722"/>
    <lineage>
        <taxon>Bacteria</taxon>
        <taxon>Pseudomonadati</taxon>
        <taxon>Bacteroidota</taxon>
        <taxon>Bacteroidia</taxon>
        <taxon>Bacteroidales</taxon>
        <taxon>Tannerellaceae</taxon>
        <taxon>Parabacteroides</taxon>
    </lineage>
</organism>
<proteinExistence type="predicted"/>
<feature type="transmembrane region" description="Helical" evidence="9">
    <location>
        <begin position="10"/>
        <end position="28"/>
    </location>
</feature>
<dbReference type="GO" id="GO:0005524">
    <property type="term" value="F:ATP binding"/>
    <property type="evidence" value="ECO:0007669"/>
    <property type="project" value="UniProtKB-KW"/>
</dbReference>
<dbReference type="InterPro" id="IPR003594">
    <property type="entry name" value="HATPase_dom"/>
</dbReference>
<evidence type="ECO:0000313" key="11">
    <source>
        <dbReference type="EMBL" id="HIX86432.1"/>
    </source>
</evidence>
<name>A0A9D1XRH8_9BACT</name>
<keyword evidence="6 11" id="KW-0418">Kinase</keyword>
<keyword evidence="5" id="KW-0547">Nucleotide-binding</keyword>
<reference evidence="11" key="1">
    <citation type="journal article" date="2021" name="PeerJ">
        <title>Extensive microbial diversity within the chicken gut microbiome revealed by metagenomics and culture.</title>
        <authorList>
            <person name="Gilroy R."/>
            <person name="Ravi A."/>
            <person name="Getino M."/>
            <person name="Pursley I."/>
            <person name="Horton D.L."/>
            <person name="Alikhan N.F."/>
            <person name="Baker D."/>
            <person name="Gharbi K."/>
            <person name="Hall N."/>
            <person name="Watson M."/>
            <person name="Adriaenssens E.M."/>
            <person name="Foster-Nyarko E."/>
            <person name="Jarju S."/>
            <person name="Secka A."/>
            <person name="Antonio M."/>
            <person name="Oren A."/>
            <person name="Chaudhuri R.R."/>
            <person name="La Ragione R."/>
            <person name="Hildebrand F."/>
            <person name="Pallen M.J."/>
        </authorList>
    </citation>
    <scope>NUCLEOTIDE SEQUENCE</scope>
    <source>
        <strain evidence="11">ChiHecec2B26-12326</strain>
    </source>
</reference>
<protein>
    <recommendedName>
        <fullName evidence="2">histidine kinase</fullName>
        <ecNumber evidence="2">2.7.13.3</ecNumber>
    </recommendedName>
</protein>
<dbReference type="InterPro" id="IPR004358">
    <property type="entry name" value="Sig_transdc_His_kin-like_C"/>
</dbReference>
<dbReference type="CDD" id="cd00082">
    <property type="entry name" value="HisKA"/>
    <property type="match status" value="1"/>
</dbReference>
<dbReference type="InterPro" id="IPR036890">
    <property type="entry name" value="HATPase_C_sf"/>
</dbReference>
<dbReference type="GO" id="GO:0000155">
    <property type="term" value="F:phosphorelay sensor kinase activity"/>
    <property type="evidence" value="ECO:0007669"/>
    <property type="project" value="InterPro"/>
</dbReference>
<evidence type="ECO:0000256" key="3">
    <source>
        <dbReference type="ARBA" id="ARBA00022553"/>
    </source>
</evidence>
<keyword evidence="9" id="KW-1133">Transmembrane helix</keyword>
<sequence>MLSRGLYRKIIGDVASIALLSLAGSWLLITGASYFLSIVCLLLILLITVLMIRRINTMNRQMAVFFESVRNGDTASRYPEAGDDPFTRAAYREMNRILALFNRQKNTLEEERLYYEGILRVMTHEIRNTITPIRSLSADLARYADTYTPEEAREGLRVIHEQADNLATFLDAYHRLTHLPEPEPVETHVASLFRKIARLIGAEPGSERIRFAASDDCVVRADSHLLTLALINLIRNAAQAIEGQADGAIAVEAERRGDRLDITIADNGPGIPPERLSAIFTPFYSTKPGGSGIGLSIAQRVMRLHGGDLTVESRPGRTLFRMRF</sequence>
<feature type="domain" description="Histidine kinase" evidence="10">
    <location>
        <begin position="121"/>
        <end position="324"/>
    </location>
</feature>
<dbReference type="InterPro" id="IPR036097">
    <property type="entry name" value="HisK_dim/P_sf"/>
</dbReference>
<dbReference type="Gene3D" id="3.30.565.10">
    <property type="entry name" value="Histidine kinase-like ATPase, C-terminal domain"/>
    <property type="match status" value="1"/>
</dbReference>
<dbReference type="Proteomes" id="UP000823847">
    <property type="component" value="Unassembled WGS sequence"/>
</dbReference>
<dbReference type="AlphaFoldDB" id="A0A9D1XRH8"/>
<dbReference type="PANTHER" id="PTHR43065:SF46">
    <property type="entry name" value="C4-DICARBOXYLATE TRANSPORT SENSOR PROTEIN DCTB"/>
    <property type="match status" value="1"/>
</dbReference>
<keyword evidence="9" id="KW-0472">Membrane</keyword>
<dbReference type="SMART" id="SM00387">
    <property type="entry name" value="HATPase_c"/>
    <property type="match status" value="1"/>
</dbReference>
<comment type="caution">
    <text evidence="11">The sequence shown here is derived from an EMBL/GenBank/DDBJ whole genome shotgun (WGS) entry which is preliminary data.</text>
</comment>
<keyword evidence="8" id="KW-0902">Two-component regulatory system</keyword>
<keyword evidence="3" id="KW-0597">Phosphoprotein</keyword>
<dbReference type="CDD" id="cd00075">
    <property type="entry name" value="HATPase"/>
    <property type="match status" value="1"/>
</dbReference>
<evidence type="ECO:0000256" key="7">
    <source>
        <dbReference type="ARBA" id="ARBA00022840"/>
    </source>
</evidence>
<dbReference type="Gene3D" id="1.10.287.130">
    <property type="match status" value="1"/>
</dbReference>
<evidence type="ECO:0000256" key="8">
    <source>
        <dbReference type="ARBA" id="ARBA00023012"/>
    </source>
</evidence>
<comment type="catalytic activity">
    <reaction evidence="1">
        <text>ATP + protein L-histidine = ADP + protein N-phospho-L-histidine.</text>
        <dbReference type="EC" id="2.7.13.3"/>
    </reaction>
</comment>
<dbReference type="SUPFAM" id="SSF47384">
    <property type="entry name" value="Homodimeric domain of signal transducing histidine kinase"/>
    <property type="match status" value="1"/>
</dbReference>
<dbReference type="InterPro" id="IPR003661">
    <property type="entry name" value="HisK_dim/P_dom"/>
</dbReference>
<evidence type="ECO:0000256" key="5">
    <source>
        <dbReference type="ARBA" id="ARBA00022741"/>
    </source>
</evidence>
<dbReference type="EC" id="2.7.13.3" evidence="2"/>
<feature type="transmembrane region" description="Helical" evidence="9">
    <location>
        <begin position="34"/>
        <end position="52"/>
    </location>
</feature>
<evidence type="ECO:0000256" key="1">
    <source>
        <dbReference type="ARBA" id="ARBA00000085"/>
    </source>
</evidence>
<gene>
    <name evidence="11" type="ORF">H9848_07480</name>
</gene>
<dbReference type="PROSITE" id="PS50109">
    <property type="entry name" value="HIS_KIN"/>
    <property type="match status" value="1"/>
</dbReference>
<evidence type="ECO:0000256" key="4">
    <source>
        <dbReference type="ARBA" id="ARBA00022679"/>
    </source>
</evidence>
<evidence type="ECO:0000256" key="6">
    <source>
        <dbReference type="ARBA" id="ARBA00022777"/>
    </source>
</evidence>
<dbReference type="Pfam" id="PF02518">
    <property type="entry name" value="HATPase_c"/>
    <property type="match status" value="1"/>
</dbReference>
<evidence type="ECO:0000256" key="2">
    <source>
        <dbReference type="ARBA" id="ARBA00012438"/>
    </source>
</evidence>
<dbReference type="EMBL" id="DXEN01000056">
    <property type="protein sequence ID" value="HIX86432.1"/>
    <property type="molecule type" value="Genomic_DNA"/>
</dbReference>
<dbReference type="PANTHER" id="PTHR43065">
    <property type="entry name" value="SENSOR HISTIDINE KINASE"/>
    <property type="match status" value="1"/>
</dbReference>
<dbReference type="SUPFAM" id="SSF55874">
    <property type="entry name" value="ATPase domain of HSP90 chaperone/DNA topoisomerase II/histidine kinase"/>
    <property type="match status" value="1"/>
</dbReference>
<evidence type="ECO:0000313" key="12">
    <source>
        <dbReference type="Proteomes" id="UP000823847"/>
    </source>
</evidence>
<evidence type="ECO:0000256" key="9">
    <source>
        <dbReference type="SAM" id="Phobius"/>
    </source>
</evidence>
<evidence type="ECO:0000259" key="10">
    <source>
        <dbReference type="PROSITE" id="PS50109"/>
    </source>
</evidence>
<accession>A0A9D1XRH8</accession>
<dbReference type="InterPro" id="IPR005467">
    <property type="entry name" value="His_kinase_dom"/>
</dbReference>
<reference evidence="11" key="2">
    <citation type="submission" date="2021-04" db="EMBL/GenBank/DDBJ databases">
        <authorList>
            <person name="Gilroy R."/>
        </authorList>
    </citation>
    <scope>NUCLEOTIDE SEQUENCE</scope>
    <source>
        <strain evidence="11">ChiHecec2B26-12326</strain>
    </source>
</reference>